<evidence type="ECO:0000313" key="6">
    <source>
        <dbReference type="EMBL" id="RMB01929.1"/>
    </source>
</evidence>
<dbReference type="InParanoid" id="A0A3M0C4C1"/>
<dbReference type="AlphaFoldDB" id="A0A3M0C4C1"/>
<keyword evidence="2 4" id="KW-1133">Transmembrane helix</keyword>
<keyword evidence="7" id="KW-1185">Reference proteome</keyword>
<sequence length="417" mass="43647">MPENPSTIARQATAASEFSGRRRLVASAAVGVGLGLTGMVFYTLGLFFLPLSAEFGWTRAELSIIPMVLTGTLIVMSPIVGSLSDKFGVRRVGLTGLVGLTLGLLLLSQAGPSLRNYYLIWLIVSIMGAGTIPVVWTRAINAAFQRRRGLALGLTLCGTGLSAAMVPPLLGGVIEIHGWRGGFLAMASLILFVGLPIVFLFFHQGTSPGKITARNGSEHDAPMPDGMTFAQALNTRHFWMIAIGFLCLSLTISGVIVHMPALLADSGLSGERAGAMVGIVGVTILVGRLLVGFLVDRYNPPVIAFIFLSLPILSCLLLASGTSDILVLQGAVLLLGLSAGAEVDLLAFLTNRSFGLRAYGSIYGFLLSFFSVGAGLGPLILGLGYDANGSYQDGLIVMTVCTLVGSLCVLTLRQASA</sequence>
<dbReference type="Proteomes" id="UP000271227">
    <property type="component" value="Unassembled WGS sequence"/>
</dbReference>
<gene>
    <name evidence="6" type="ORF">BXY39_3437</name>
</gene>
<dbReference type="RefSeq" id="WP_121940073.1">
    <property type="nucleotide sequence ID" value="NZ_REFR01000015.1"/>
</dbReference>
<feature type="transmembrane region" description="Helical" evidence="4">
    <location>
        <begin position="362"/>
        <end position="383"/>
    </location>
</feature>
<dbReference type="OrthoDB" id="9793415at2"/>
<feature type="transmembrane region" description="Helical" evidence="4">
    <location>
        <begin position="273"/>
        <end position="295"/>
    </location>
</feature>
<dbReference type="InterPro" id="IPR020846">
    <property type="entry name" value="MFS_dom"/>
</dbReference>
<feature type="transmembrane region" description="Helical" evidence="4">
    <location>
        <begin position="149"/>
        <end position="170"/>
    </location>
</feature>
<feature type="transmembrane region" description="Helical" evidence="4">
    <location>
        <begin position="395"/>
        <end position="412"/>
    </location>
</feature>
<organism evidence="6 7">
    <name type="scientific">Eilatimonas milleporae</name>
    <dbReference type="NCBI Taxonomy" id="911205"/>
    <lineage>
        <taxon>Bacteria</taxon>
        <taxon>Pseudomonadati</taxon>
        <taxon>Pseudomonadota</taxon>
        <taxon>Alphaproteobacteria</taxon>
        <taxon>Kordiimonadales</taxon>
        <taxon>Kordiimonadaceae</taxon>
        <taxon>Eilatimonas</taxon>
    </lineage>
</organism>
<keyword evidence="3 4" id="KW-0472">Membrane</keyword>
<evidence type="ECO:0000256" key="3">
    <source>
        <dbReference type="ARBA" id="ARBA00023136"/>
    </source>
</evidence>
<feature type="transmembrane region" description="Helical" evidence="4">
    <location>
        <begin position="24"/>
        <end position="50"/>
    </location>
</feature>
<dbReference type="Gene3D" id="1.20.1250.20">
    <property type="entry name" value="MFS general substrate transporter like domains"/>
    <property type="match status" value="2"/>
</dbReference>
<dbReference type="PROSITE" id="PS50850">
    <property type="entry name" value="MFS"/>
    <property type="match status" value="1"/>
</dbReference>
<feature type="domain" description="Major facilitator superfamily (MFS) profile" evidence="5">
    <location>
        <begin position="26"/>
        <end position="417"/>
    </location>
</feature>
<comment type="caution">
    <text evidence="6">The sequence shown here is derived from an EMBL/GenBank/DDBJ whole genome shotgun (WGS) entry which is preliminary data.</text>
</comment>
<dbReference type="PANTHER" id="PTHR11360:SF290">
    <property type="entry name" value="MONOCARBOXYLATE MFS PERMEASE"/>
    <property type="match status" value="1"/>
</dbReference>
<feature type="transmembrane region" description="Helical" evidence="4">
    <location>
        <begin position="62"/>
        <end position="80"/>
    </location>
</feature>
<dbReference type="CDD" id="cd17355">
    <property type="entry name" value="MFS_YcxA_like"/>
    <property type="match status" value="1"/>
</dbReference>
<protein>
    <submittedName>
        <fullName evidence="6">Sugar phosphate permease</fullName>
    </submittedName>
</protein>
<dbReference type="GO" id="GO:0022857">
    <property type="term" value="F:transmembrane transporter activity"/>
    <property type="evidence" value="ECO:0007669"/>
    <property type="project" value="InterPro"/>
</dbReference>
<feature type="transmembrane region" description="Helical" evidence="4">
    <location>
        <begin position="117"/>
        <end position="137"/>
    </location>
</feature>
<dbReference type="SUPFAM" id="SSF103473">
    <property type="entry name" value="MFS general substrate transporter"/>
    <property type="match status" value="1"/>
</dbReference>
<feature type="transmembrane region" description="Helical" evidence="4">
    <location>
        <begin position="326"/>
        <end position="350"/>
    </location>
</feature>
<evidence type="ECO:0000259" key="5">
    <source>
        <dbReference type="PROSITE" id="PS50850"/>
    </source>
</evidence>
<feature type="transmembrane region" description="Helical" evidence="4">
    <location>
        <begin position="238"/>
        <end position="261"/>
    </location>
</feature>
<evidence type="ECO:0000256" key="2">
    <source>
        <dbReference type="ARBA" id="ARBA00022989"/>
    </source>
</evidence>
<evidence type="ECO:0000256" key="1">
    <source>
        <dbReference type="ARBA" id="ARBA00022692"/>
    </source>
</evidence>
<dbReference type="InterPro" id="IPR050327">
    <property type="entry name" value="Proton-linked_MCT"/>
</dbReference>
<feature type="transmembrane region" description="Helical" evidence="4">
    <location>
        <begin position="182"/>
        <end position="202"/>
    </location>
</feature>
<evidence type="ECO:0000313" key="7">
    <source>
        <dbReference type="Proteomes" id="UP000271227"/>
    </source>
</evidence>
<name>A0A3M0C4C1_9PROT</name>
<accession>A0A3M0C4C1</accession>
<dbReference type="InterPro" id="IPR011701">
    <property type="entry name" value="MFS"/>
</dbReference>
<reference evidence="6 7" key="1">
    <citation type="submission" date="2018-10" db="EMBL/GenBank/DDBJ databases">
        <title>Genomic Encyclopedia of Archaeal and Bacterial Type Strains, Phase II (KMG-II): from individual species to whole genera.</title>
        <authorList>
            <person name="Goeker M."/>
        </authorList>
    </citation>
    <scope>NUCLEOTIDE SEQUENCE [LARGE SCALE GENOMIC DNA]</scope>
    <source>
        <strain evidence="6 7">DSM 25217</strain>
    </source>
</reference>
<feature type="transmembrane region" description="Helical" evidence="4">
    <location>
        <begin position="92"/>
        <end position="111"/>
    </location>
</feature>
<dbReference type="InterPro" id="IPR036259">
    <property type="entry name" value="MFS_trans_sf"/>
</dbReference>
<evidence type="ECO:0000256" key="4">
    <source>
        <dbReference type="SAM" id="Phobius"/>
    </source>
</evidence>
<dbReference type="FunCoup" id="A0A3M0C4C1">
    <property type="interactions" value="237"/>
</dbReference>
<keyword evidence="1 4" id="KW-0812">Transmembrane</keyword>
<proteinExistence type="predicted"/>
<dbReference type="PANTHER" id="PTHR11360">
    <property type="entry name" value="MONOCARBOXYLATE TRANSPORTER"/>
    <property type="match status" value="1"/>
</dbReference>
<dbReference type="Pfam" id="PF07690">
    <property type="entry name" value="MFS_1"/>
    <property type="match status" value="1"/>
</dbReference>
<feature type="transmembrane region" description="Helical" evidence="4">
    <location>
        <begin position="302"/>
        <end position="320"/>
    </location>
</feature>
<dbReference type="EMBL" id="REFR01000015">
    <property type="protein sequence ID" value="RMB01929.1"/>
    <property type="molecule type" value="Genomic_DNA"/>
</dbReference>